<dbReference type="RefSeq" id="WP_013489244.1">
    <property type="nucleotide sequence ID" value="NC_014829.1"/>
</dbReference>
<dbReference type="EMBL" id="CP002394">
    <property type="protein sequence ID" value="ADU30911.1"/>
    <property type="molecule type" value="Genomic_DNA"/>
</dbReference>
<protein>
    <recommendedName>
        <fullName evidence="1">UPF0637 protein Bcell_2656</fullName>
    </recommendedName>
</protein>
<keyword evidence="3" id="KW-1185">Reference proteome</keyword>
<dbReference type="InterPro" id="IPR009403">
    <property type="entry name" value="UPF0637"/>
</dbReference>
<dbReference type="Gene3D" id="3.30.930.20">
    <property type="entry name" value="Protein of unknown function DUF1054"/>
    <property type="match status" value="1"/>
</dbReference>
<dbReference type="HAMAP" id="MF_01851">
    <property type="entry name" value="UPF0637"/>
    <property type="match status" value="1"/>
</dbReference>
<organism evidence="2 3">
    <name type="scientific">Evansella cellulosilytica (strain ATCC 21833 / DSM 2522 / FERM P-1141 / JCM 9156 / N-4)</name>
    <name type="common">Bacillus cellulosilyticus</name>
    <dbReference type="NCBI Taxonomy" id="649639"/>
    <lineage>
        <taxon>Bacteria</taxon>
        <taxon>Bacillati</taxon>
        <taxon>Bacillota</taxon>
        <taxon>Bacilli</taxon>
        <taxon>Bacillales</taxon>
        <taxon>Bacillaceae</taxon>
        <taxon>Evansella</taxon>
    </lineage>
</organism>
<dbReference type="STRING" id="649639.Bcell_2656"/>
<gene>
    <name evidence="2" type="ordered locus">Bcell_2656</name>
</gene>
<dbReference type="OrthoDB" id="9812818at2"/>
<dbReference type="KEGG" id="bco:Bcell_2656"/>
<sequence>MSFTGFSQKDFDTFQIDGLDERMSAIQERIQPKFKAISEEIINDLSDMVGHEMFLHVAKHARRKVNPPKDTWSAYCHNKRGYKKHPHFQIGVFDDHMFIWLAYIYELPNKAEIATALLDNIDSIIENIPNDYVLSLDHMEKKAESLQTIDLTGALERFRDVKKGEFLIGRHISANDPLLQDGDKLIAYIRDTFQTLTPIYKISMR</sequence>
<accession>E6TUM1</accession>
<dbReference type="AlphaFoldDB" id="E6TUM1"/>
<evidence type="ECO:0000313" key="2">
    <source>
        <dbReference type="EMBL" id="ADU30911.1"/>
    </source>
</evidence>
<dbReference type="Pfam" id="PF06335">
    <property type="entry name" value="DUF1054"/>
    <property type="match status" value="1"/>
</dbReference>
<proteinExistence type="inferred from homology"/>
<dbReference type="HOGENOM" id="CLU_096059_0_0_9"/>
<evidence type="ECO:0000256" key="1">
    <source>
        <dbReference type="HAMAP-Rule" id="MF_01851"/>
    </source>
</evidence>
<name>E6TUM1_EVAC2</name>
<dbReference type="InterPro" id="IPR053707">
    <property type="entry name" value="UPF0637_domain_sf"/>
</dbReference>
<evidence type="ECO:0000313" key="3">
    <source>
        <dbReference type="Proteomes" id="UP000001401"/>
    </source>
</evidence>
<comment type="similarity">
    <text evidence="1">Belongs to the UPF0637 family.</text>
</comment>
<dbReference type="SUPFAM" id="SSF142913">
    <property type="entry name" value="YktB/PF0168-like"/>
    <property type="match status" value="1"/>
</dbReference>
<reference evidence="2 3" key="1">
    <citation type="submission" date="2010-12" db="EMBL/GenBank/DDBJ databases">
        <title>Complete sequence of Bacillus cellulosilyticus DSM 2522.</title>
        <authorList>
            <consortium name="US DOE Joint Genome Institute"/>
            <person name="Lucas S."/>
            <person name="Copeland A."/>
            <person name="Lapidus A."/>
            <person name="Cheng J.-F."/>
            <person name="Bruce D."/>
            <person name="Goodwin L."/>
            <person name="Pitluck S."/>
            <person name="Chertkov O."/>
            <person name="Detter J.C."/>
            <person name="Han C."/>
            <person name="Tapia R."/>
            <person name="Land M."/>
            <person name="Hauser L."/>
            <person name="Jeffries C."/>
            <person name="Kyrpides N."/>
            <person name="Ivanova N."/>
            <person name="Mikhailova N."/>
            <person name="Brumm P."/>
            <person name="Mead D."/>
            <person name="Woyke T."/>
        </authorList>
    </citation>
    <scope>NUCLEOTIDE SEQUENCE [LARGE SCALE GENOMIC DNA]</scope>
    <source>
        <strain evidence="3">ATCC 21833 / DSM 2522 / FERM P-1141 / JCM 9156 / N-4</strain>
    </source>
</reference>
<dbReference type="eggNOG" id="COG4493">
    <property type="taxonomic scope" value="Bacteria"/>
</dbReference>
<dbReference type="PIRSF" id="PIRSF021332">
    <property type="entry name" value="DUF1054"/>
    <property type="match status" value="1"/>
</dbReference>
<dbReference type="Proteomes" id="UP000001401">
    <property type="component" value="Chromosome"/>
</dbReference>